<dbReference type="AlphaFoldDB" id="A0A0S6VYC4"/>
<dbReference type="GO" id="GO:0005886">
    <property type="term" value="C:plasma membrane"/>
    <property type="evidence" value="ECO:0007669"/>
    <property type="project" value="UniProtKB-SubCell"/>
</dbReference>
<dbReference type="Proteomes" id="UP000030700">
    <property type="component" value="Unassembled WGS sequence"/>
</dbReference>
<dbReference type="NCBIfam" id="TIGR04287">
    <property type="entry name" value="exosort_XrtK"/>
    <property type="match status" value="1"/>
</dbReference>
<evidence type="ECO:0000256" key="5">
    <source>
        <dbReference type="ARBA" id="ARBA00022801"/>
    </source>
</evidence>
<evidence type="ECO:0000256" key="2">
    <source>
        <dbReference type="ARBA" id="ARBA00022475"/>
    </source>
</evidence>
<dbReference type="NCBIfam" id="TIGR04178">
    <property type="entry name" value="exo_archaeo"/>
    <property type="match status" value="1"/>
</dbReference>
<evidence type="ECO:0000313" key="10">
    <source>
        <dbReference type="EMBL" id="GAK51004.1"/>
    </source>
</evidence>
<protein>
    <submittedName>
        <fullName evidence="10">Sugar transferase</fullName>
    </submittedName>
</protein>
<dbReference type="GO" id="GO:0008233">
    <property type="term" value="F:peptidase activity"/>
    <property type="evidence" value="ECO:0007669"/>
    <property type="project" value="UniProtKB-KW"/>
</dbReference>
<evidence type="ECO:0000256" key="3">
    <source>
        <dbReference type="ARBA" id="ARBA00022670"/>
    </source>
</evidence>
<feature type="transmembrane region" description="Helical" evidence="8">
    <location>
        <begin position="64"/>
        <end position="85"/>
    </location>
</feature>
<dbReference type="EMBL" id="DF820456">
    <property type="protein sequence ID" value="GAK51004.1"/>
    <property type="molecule type" value="Genomic_DNA"/>
</dbReference>
<name>A0A0S6VYC4_9BACT</name>
<keyword evidence="11" id="KW-1185">Reference proteome</keyword>
<keyword evidence="4 8" id="KW-0812">Transmembrane</keyword>
<evidence type="ECO:0000256" key="4">
    <source>
        <dbReference type="ARBA" id="ARBA00022692"/>
    </source>
</evidence>
<feature type="transmembrane region" description="Helical" evidence="8">
    <location>
        <begin position="235"/>
        <end position="255"/>
    </location>
</feature>
<proteinExistence type="predicted"/>
<dbReference type="GO" id="GO:0016740">
    <property type="term" value="F:transferase activity"/>
    <property type="evidence" value="ECO:0007669"/>
    <property type="project" value="UniProtKB-KW"/>
</dbReference>
<feature type="signal peptide" evidence="9">
    <location>
        <begin position="1"/>
        <end position="20"/>
    </location>
</feature>
<keyword evidence="2" id="KW-1003">Cell membrane</keyword>
<keyword evidence="6 8" id="KW-1133">Transmembrane helix</keyword>
<keyword evidence="7 8" id="KW-0472">Membrane</keyword>
<comment type="subcellular location">
    <subcellularLocation>
        <location evidence="1">Cell membrane</location>
        <topology evidence="1">Multi-pass membrane protein</topology>
    </subcellularLocation>
</comment>
<dbReference type="GO" id="GO:0006508">
    <property type="term" value="P:proteolysis"/>
    <property type="evidence" value="ECO:0007669"/>
    <property type="project" value="UniProtKB-KW"/>
</dbReference>
<keyword evidence="9" id="KW-0732">Signal</keyword>
<feature type="chain" id="PRO_5006631524" evidence="9">
    <location>
        <begin position="21"/>
        <end position="276"/>
    </location>
</feature>
<accession>A0A0S6VYC4</accession>
<evidence type="ECO:0000256" key="6">
    <source>
        <dbReference type="ARBA" id="ARBA00022989"/>
    </source>
</evidence>
<evidence type="ECO:0000313" key="11">
    <source>
        <dbReference type="Proteomes" id="UP000030700"/>
    </source>
</evidence>
<sequence>MKTRLFCYLFALLAAYGLKAHYSRATSDGLDWILRPTTVLVERVSGLDFEYERGEGYLSRERRIVIAPACAGVNFMIAAFGMTLFSYLHLMPTAATTLLWTAGSLLGAYLLTIAVNALRIVVALRLYASGVVFFYANPAQLHRLEGIAVYLTALCLAFWLAERVACNIVNSPLGRGWGWVPDKKDAYNILPTPCPSQEGNALRKFLLLPLLWYLAITLLVPLLNPNFHGDRARFAEHALTIAAACAVIALLAALARKRLFPRFSLDFICRLWHERQ</sequence>
<organism evidence="10">
    <name type="scientific">Candidatus Moduliflexus flocculans</name>
    <dbReference type="NCBI Taxonomy" id="1499966"/>
    <lineage>
        <taxon>Bacteria</taxon>
        <taxon>Candidatus Moduliflexota</taxon>
        <taxon>Candidatus Moduliflexia</taxon>
        <taxon>Candidatus Moduliflexales</taxon>
        <taxon>Candidatus Moduliflexaceae</taxon>
    </lineage>
</organism>
<feature type="transmembrane region" description="Helical" evidence="8">
    <location>
        <begin position="97"/>
        <end position="127"/>
    </location>
</feature>
<feature type="transmembrane region" description="Helical" evidence="8">
    <location>
        <begin position="205"/>
        <end position="223"/>
    </location>
</feature>
<dbReference type="STRING" id="1499966.U14_02246"/>
<evidence type="ECO:0000256" key="9">
    <source>
        <dbReference type="SAM" id="SignalP"/>
    </source>
</evidence>
<keyword evidence="5" id="KW-0378">Hydrolase</keyword>
<evidence type="ECO:0000256" key="1">
    <source>
        <dbReference type="ARBA" id="ARBA00004651"/>
    </source>
</evidence>
<dbReference type="InterPro" id="IPR027551">
    <property type="entry name" value="Exosort_XrtK"/>
</dbReference>
<dbReference type="InterPro" id="IPR026392">
    <property type="entry name" value="Exo/Archaeosortase_dom"/>
</dbReference>
<gene>
    <name evidence="10" type="ORF">U14_02246</name>
</gene>
<evidence type="ECO:0000256" key="8">
    <source>
        <dbReference type="SAM" id="Phobius"/>
    </source>
</evidence>
<reference evidence="10" key="1">
    <citation type="journal article" date="2015" name="PeerJ">
        <title>First genomic representation of candidate bacterial phylum KSB3 points to enhanced environmental sensing as a trigger of wastewater bulking.</title>
        <authorList>
            <person name="Sekiguchi Y."/>
            <person name="Ohashi A."/>
            <person name="Parks D.H."/>
            <person name="Yamauchi T."/>
            <person name="Tyson G.W."/>
            <person name="Hugenholtz P."/>
        </authorList>
    </citation>
    <scope>NUCLEOTIDE SEQUENCE [LARGE SCALE GENOMIC DNA]</scope>
</reference>
<evidence type="ECO:0000256" key="7">
    <source>
        <dbReference type="ARBA" id="ARBA00023136"/>
    </source>
</evidence>
<dbReference type="HOGENOM" id="CLU_1033263_0_0_0"/>
<keyword evidence="10" id="KW-0808">Transferase</keyword>
<keyword evidence="3" id="KW-0645">Protease</keyword>